<dbReference type="Proteomes" id="UP000048926">
    <property type="component" value="Unassembled WGS sequence"/>
</dbReference>
<keyword evidence="2" id="KW-1185">Reference proteome</keyword>
<protein>
    <submittedName>
        <fullName evidence="1">Uncharacterized protein</fullName>
    </submittedName>
</protein>
<accession>A0A0M6YDC9</accession>
<evidence type="ECO:0000313" key="2">
    <source>
        <dbReference type="Proteomes" id="UP000048926"/>
    </source>
</evidence>
<sequence>MPASVNDNNRLKERTKGDPLLQVELTFRSENGKTRVTADNWMFLNPNGADKDKCNLLHTPDGRRLQNKLNEMR</sequence>
<evidence type="ECO:0000313" key="1">
    <source>
        <dbReference type="EMBL" id="CTQ47714.1"/>
    </source>
</evidence>
<dbReference type="AlphaFoldDB" id="A0A0M6YDC9"/>
<dbReference type="EMBL" id="CXST01000017">
    <property type="protein sequence ID" value="CTQ47714.1"/>
    <property type="molecule type" value="Genomic_DNA"/>
</dbReference>
<organism evidence="1 2">
    <name type="scientific">Roseibium aggregatum</name>
    <dbReference type="NCBI Taxonomy" id="187304"/>
    <lineage>
        <taxon>Bacteria</taxon>
        <taxon>Pseudomonadati</taxon>
        <taxon>Pseudomonadota</taxon>
        <taxon>Alphaproteobacteria</taxon>
        <taxon>Hyphomicrobiales</taxon>
        <taxon>Stappiaceae</taxon>
        <taxon>Roseibium</taxon>
    </lineage>
</organism>
<name>A0A0M6YDC9_9HYPH</name>
<reference evidence="2" key="1">
    <citation type="submission" date="2015-07" db="EMBL/GenBank/DDBJ databases">
        <authorList>
            <person name="Rodrigo-Torres Lidia"/>
            <person name="Arahal R.David."/>
        </authorList>
    </citation>
    <scope>NUCLEOTIDE SEQUENCE [LARGE SCALE GENOMIC DNA]</scope>
    <source>
        <strain evidence="2">CECT 4801</strain>
    </source>
</reference>
<proteinExistence type="predicted"/>
<gene>
    <name evidence="1" type="ORF">LAL4801_06183</name>
</gene>